<dbReference type="AlphaFoldDB" id="A0A8H6YWP7"/>
<protein>
    <submittedName>
        <fullName evidence="4">SWIM-type domain-containing protein</fullName>
    </submittedName>
</protein>
<dbReference type="EMBL" id="JACAZH010000006">
    <property type="protein sequence ID" value="KAF7366599.1"/>
    <property type="molecule type" value="Genomic_DNA"/>
</dbReference>
<keyword evidence="1" id="KW-0863">Zinc-finger</keyword>
<dbReference type="Proteomes" id="UP000623467">
    <property type="component" value="Unassembled WGS sequence"/>
</dbReference>
<evidence type="ECO:0000313" key="5">
    <source>
        <dbReference type="Proteomes" id="UP000623467"/>
    </source>
</evidence>
<feature type="region of interest" description="Disordered" evidence="2">
    <location>
        <begin position="525"/>
        <end position="592"/>
    </location>
</feature>
<feature type="region of interest" description="Disordered" evidence="2">
    <location>
        <begin position="30"/>
        <end position="82"/>
    </location>
</feature>
<evidence type="ECO:0000313" key="4">
    <source>
        <dbReference type="EMBL" id="KAF7366599.1"/>
    </source>
</evidence>
<sequence length="1012" mass="114431">MDNSSSDTEIPPGMKECAKTWCHTLLPINDKKADAAAVPPATTKSKKRKPSGTSTNDERPAARPRLDGTANSDEESEDGCEAPKTFADAESFFDELRKEFRSKQSVDFHGTYKLAADELITSKQRVQMVAAEIWKTTGYRFTVANNRELKSGHRTRLWCCQDEGRKKKSKASHDPDIRNRDYVGMKRFPCKSKLAISCRTSRDDDDELVVTVELKHGQKHTAYTNVSMPQEALDMIRDNVEWLTPVAMVSKVQATFPTVTAAQIHRAWMEMSEIHWRRDDLQLPSATKMLEEHGEDVDIFKPENIPEGVEMLCWGMKKIAGPLQGKIFEIGVDATCTYLLPDYKINEPYTSTDNTNSKHLELYSIMGEYNNAGFPLSYLFLSTASSISQGKRRTALTAWATCLRDAYGITARFTHVDKDMAEIGMLKDVWNAKISLCWWHLRHAVRTRLASSKLATTPYDAARANAEFSFIDVQFVPLGQVDGEEYEGGVHENIISIIPASERRETMEMPNGLRITITIPATQAPPRSVACEGAPAGVGGSKTATAEPRRPKNSGTYGEPEDIGTTAKATPHQTTRRGREIKPPTWTADAADPAVVARAMNARVPGTATSKAAKRQKPPADSEVSDVAETSSSEDEGEEDKRKARRTFCPASYREPIITMMERHFCAHPLLPGSAHPSPAGIRRWAVMEMYKFCVENRLREVWAYLWENWYRQSRWELWARSVHPEIPVLKTTMILESHWRRIKHDFLHHFHMPRCDLLAWILIVKLAPTYYRKLERLLTDTGRYRELPSWRKSFKKTWRKLEKTPITIPVNPAYKTDTKKMLCTCPSLAPSRFLLCKHTVQGMKPVPPVFFLEVKRQRTAPFWVHPSLQPLSDDAGAGANSGGVEEQQVENPLNDAMDSDEGDDGDDEEDDDLIDTQFGADQLTFLEAMDEKIEIVSEFLKGLKYQRQFRDQRMLQTLEREGASFFRLANACLTKEKRLASTRGEAPSTWDPSASSAMFYRARPGRSDENT</sequence>
<organism evidence="4 5">
    <name type="scientific">Mycena sanguinolenta</name>
    <dbReference type="NCBI Taxonomy" id="230812"/>
    <lineage>
        <taxon>Eukaryota</taxon>
        <taxon>Fungi</taxon>
        <taxon>Dikarya</taxon>
        <taxon>Basidiomycota</taxon>
        <taxon>Agaricomycotina</taxon>
        <taxon>Agaricomycetes</taxon>
        <taxon>Agaricomycetidae</taxon>
        <taxon>Agaricales</taxon>
        <taxon>Marasmiineae</taxon>
        <taxon>Mycenaceae</taxon>
        <taxon>Mycena</taxon>
    </lineage>
</organism>
<evidence type="ECO:0000256" key="2">
    <source>
        <dbReference type="SAM" id="MobiDB-lite"/>
    </source>
</evidence>
<evidence type="ECO:0000259" key="3">
    <source>
        <dbReference type="PROSITE" id="PS50966"/>
    </source>
</evidence>
<dbReference type="OrthoDB" id="3262412at2759"/>
<name>A0A8H6YWP7_9AGAR</name>
<comment type="caution">
    <text evidence="4">The sequence shown here is derived from an EMBL/GenBank/DDBJ whole genome shotgun (WGS) entry which is preliminary data.</text>
</comment>
<feature type="domain" description="SWIM-type" evidence="3">
    <location>
        <begin position="809"/>
        <end position="848"/>
    </location>
</feature>
<feature type="region of interest" description="Disordered" evidence="2">
    <location>
        <begin position="606"/>
        <end position="645"/>
    </location>
</feature>
<dbReference type="InterPro" id="IPR007527">
    <property type="entry name" value="Znf_SWIM"/>
</dbReference>
<feature type="compositionally biased region" description="Acidic residues" evidence="2">
    <location>
        <begin position="898"/>
        <end position="914"/>
    </location>
</feature>
<gene>
    <name evidence="4" type="ORF">MSAN_00917700</name>
</gene>
<feature type="region of interest" description="Disordered" evidence="2">
    <location>
        <begin position="980"/>
        <end position="1012"/>
    </location>
</feature>
<keyword evidence="1" id="KW-0479">Metal-binding</keyword>
<dbReference type="PROSITE" id="PS50966">
    <property type="entry name" value="ZF_SWIM"/>
    <property type="match status" value="1"/>
</dbReference>
<feature type="compositionally biased region" description="Basic and acidic residues" evidence="2">
    <location>
        <begin position="56"/>
        <end position="66"/>
    </location>
</feature>
<accession>A0A8H6YWP7</accession>
<reference evidence="4" key="1">
    <citation type="submission" date="2020-05" db="EMBL/GenBank/DDBJ databases">
        <title>Mycena genomes resolve the evolution of fungal bioluminescence.</title>
        <authorList>
            <person name="Tsai I.J."/>
        </authorList>
    </citation>
    <scope>NUCLEOTIDE SEQUENCE</scope>
    <source>
        <strain evidence="4">160909Yilan</strain>
    </source>
</reference>
<feature type="region of interest" description="Disordered" evidence="2">
    <location>
        <begin position="874"/>
        <end position="914"/>
    </location>
</feature>
<evidence type="ECO:0000256" key="1">
    <source>
        <dbReference type="PROSITE-ProRule" id="PRU00325"/>
    </source>
</evidence>
<keyword evidence="1" id="KW-0862">Zinc</keyword>
<dbReference type="GO" id="GO:0008270">
    <property type="term" value="F:zinc ion binding"/>
    <property type="evidence" value="ECO:0007669"/>
    <property type="project" value="UniProtKB-KW"/>
</dbReference>
<keyword evidence="5" id="KW-1185">Reference proteome</keyword>
<proteinExistence type="predicted"/>